<evidence type="ECO:0000313" key="1">
    <source>
        <dbReference type="EMBL" id="PIO57484.1"/>
    </source>
</evidence>
<dbReference type="Proteomes" id="UP000230423">
    <property type="component" value="Unassembled WGS sequence"/>
</dbReference>
<keyword evidence="2" id="KW-1185">Reference proteome</keyword>
<proteinExistence type="predicted"/>
<protein>
    <submittedName>
        <fullName evidence="1">Uncharacterized protein</fullName>
    </submittedName>
</protein>
<feature type="non-terminal residue" evidence="1">
    <location>
        <position position="104"/>
    </location>
</feature>
<gene>
    <name evidence="1" type="ORF">TELCIR_21102</name>
</gene>
<dbReference type="OrthoDB" id="9995526at2759"/>
<name>A0A2G9THN1_TELCI</name>
<dbReference type="GO" id="GO:0009982">
    <property type="term" value="F:pseudouridine synthase activity"/>
    <property type="evidence" value="ECO:0007669"/>
    <property type="project" value="InterPro"/>
</dbReference>
<dbReference type="GO" id="GO:0001522">
    <property type="term" value="P:pseudouridine synthesis"/>
    <property type="evidence" value="ECO:0007669"/>
    <property type="project" value="InterPro"/>
</dbReference>
<dbReference type="InterPro" id="IPR039048">
    <property type="entry name" value="Trub2"/>
</dbReference>
<dbReference type="PANTHER" id="PTHR13195">
    <property type="entry name" value="PSEUDOURIDINE SYNTHASE-RELATED"/>
    <property type="match status" value="1"/>
</dbReference>
<accession>A0A2G9THN1</accession>
<organism evidence="1 2">
    <name type="scientific">Teladorsagia circumcincta</name>
    <name type="common">Brown stomach worm</name>
    <name type="synonym">Ostertagia circumcincta</name>
    <dbReference type="NCBI Taxonomy" id="45464"/>
    <lineage>
        <taxon>Eukaryota</taxon>
        <taxon>Metazoa</taxon>
        <taxon>Ecdysozoa</taxon>
        <taxon>Nematoda</taxon>
        <taxon>Chromadorea</taxon>
        <taxon>Rhabditida</taxon>
        <taxon>Rhabditina</taxon>
        <taxon>Rhabditomorpha</taxon>
        <taxon>Strongyloidea</taxon>
        <taxon>Trichostrongylidae</taxon>
        <taxon>Teladorsagia</taxon>
    </lineage>
</organism>
<dbReference type="PANTHER" id="PTHR13195:SF0">
    <property type="entry name" value="PSEUDOURIDYLATE SYNTHASE TRUB2, MITOCHONDRIAL"/>
    <property type="match status" value="1"/>
</dbReference>
<reference evidence="1 2" key="1">
    <citation type="submission" date="2015-09" db="EMBL/GenBank/DDBJ databases">
        <title>Draft genome of the parasitic nematode Teladorsagia circumcincta isolate WARC Sus (inbred).</title>
        <authorList>
            <person name="Mitreva M."/>
        </authorList>
    </citation>
    <scope>NUCLEOTIDE SEQUENCE [LARGE SCALE GENOMIC DNA]</scope>
    <source>
        <strain evidence="1 2">S</strain>
    </source>
</reference>
<dbReference type="AlphaFoldDB" id="A0A2G9THN1"/>
<evidence type="ECO:0000313" key="2">
    <source>
        <dbReference type="Proteomes" id="UP000230423"/>
    </source>
</evidence>
<dbReference type="EMBL" id="KZ365327">
    <property type="protein sequence ID" value="PIO57484.1"/>
    <property type="molecule type" value="Genomic_DNA"/>
</dbReference>
<sequence>MPIVEPHETSGALLVVGEKEVPDYTLHPLVCGEAFRPEDIRLEEVHYMESTSSGVCVFALNDECEKIPEIQSRSWVNNYRLEGVFGRETNKHMIKGRVTLKVDY</sequence>